<sequence>MASGGIFKHSCKDFRRYDKHRCIKLTKRLQDHAPKLFCNEACASVIFWETDFVDTDFKIHTAISYETILQHLETPQEKAKEDPLCRFIFLQGKHSRAELLITEDMLTAILTHHQVIPRFLEFLIAFGKRERATEAKFGGFCCEMTLDDRPKHAHLLETGHFNQGFQLCYSLSSPEPSQKDARRPWSIRQTAVYHAFNIQTGRTTWIIVKGNDLIKTRITEQTSLLDPELSEALEAPYATFAASLLSHLLICDWSNEEWRWYTTDLESEMENMTSHTKTVDPESYQYTFAELQRSEHLFEKADEALTICTTNISVLGELNSFYTDHIGSASSEEPAIRECKHELGQFSRRVLSMVQDLYLQVARLQSLLRLLSGRKALLLSCLEYRNAQANTRLSQEAHFSAMRMERLTQQMNIVARRTEKETVTMRIITLVATFFLPGTFISSLMSTPIIDFKNDSKMAIFLGTYSPGAIRFFLLTTIPLMLFTFITWWISTIVVKLEGKREYFTDRQESTPNKAKV</sequence>
<gene>
    <name evidence="3" type="ORF">EV356DRAFT_173230</name>
</gene>
<keyword evidence="4" id="KW-1185">Reference proteome</keyword>
<dbReference type="Gene3D" id="1.20.58.340">
    <property type="entry name" value="Magnesium transport protein CorA, transmembrane region"/>
    <property type="match status" value="1"/>
</dbReference>
<accession>A0A6A6H8L0</accession>
<dbReference type="EMBL" id="ML991800">
    <property type="protein sequence ID" value="KAF2234178.1"/>
    <property type="molecule type" value="Genomic_DNA"/>
</dbReference>
<dbReference type="AlphaFoldDB" id="A0A6A6H8L0"/>
<keyword evidence="1" id="KW-0472">Membrane</keyword>
<reference evidence="3" key="1">
    <citation type="journal article" date="2020" name="Stud. Mycol.">
        <title>101 Dothideomycetes genomes: a test case for predicting lifestyles and emergence of pathogens.</title>
        <authorList>
            <person name="Haridas S."/>
            <person name="Albert R."/>
            <person name="Binder M."/>
            <person name="Bloem J."/>
            <person name="Labutti K."/>
            <person name="Salamov A."/>
            <person name="Andreopoulos B."/>
            <person name="Baker S."/>
            <person name="Barry K."/>
            <person name="Bills G."/>
            <person name="Bluhm B."/>
            <person name="Cannon C."/>
            <person name="Castanera R."/>
            <person name="Culley D."/>
            <person name="Daum C."/>
            <person name="Ezra D."/>
            <person name="Gonzalez J."/>
            <person name="Henrissat B."/>
            <person name="Kuo A."/>
            <person name="Liang C."/>
            <person name="Lipzen A."/>
            <person name="Lutzoni F."/>
            <person name="Magnuson J."/>
            <person name="Mondo S."/>
            <person name="Nolan M."/>
            <person name="Ohm R."/>
            <person name="Pangilinan J."/>
            <person name="Park H.-J."/>
            <person name="Ramirez L."/>
            <person name="Alfaro M."/>
            <person name="Sun H."/>
            <person name="Tritt A."/>
            <person name="Yoshinaga Y."/>
            <person name="Zwiers L.-H."/>
            <person name="Turgeon B."/>
            <person name="Goodwin S."/>
            <person name="Spatafora J."/>
            <person name="Crous P."/>
            <person name="Grigoriev I."/>
        </authorList>
    </citation>
    <scope>NUCLEOTIDE SEQUENCE</scope>
    <source>
        <strain evidence="3">Tuck. ex Michener</strain>
    </source>
</reference>
<organism evidence="3 4">
    <name type="scientific">Viridothelium virens</name>
    <name type="common">Speckled blister lichen</name>
    <name type="synonym">Trypethelium virens</name>
    <dbReference type="NCBI Taxonomy" id="1048519"/>
    <lineage>
        <taxon>Eukaryota</taxon>
        <taxon>Fungi</taxon>
        <taxon>Dikarya</taxon>
        <taxon>Ascomycota</taxon>
        <taxon>Pezizomycotina</taxon>
        <taxon>Dothideomycetes</taxon>
        <taxon>Dothideomycetes incertae sedis</taxon>
        <taxon>Trypetheliales</taxon>
        <taxon>Trypetheliaceae</taxon>
        <taxon>Viridothelium</taxon>
    </lineage>
</organism>
<feature type="domain" description="CorA-like transporter" evidence="2">
    <location>
        <begin position="19"/>
        <end position="276"/>
    </location>
</feature>
<dbReference type="InterPro" id="IPR058257">
    <property type="entry name" value="CorA-like_dom"/>
</dbReference>
<evidence type="ECO:0000256" key="1">
    <source>
        <dbReference type="SAM" id="Phobius"/>
    </source>
</evidence>
<evidence type="ECO:0000313" key="3">
    <source>
        <dbReference type="EMBL" id="KAF2234178.1"/>
    </source>
</evidence>
<protein>
    <recommendedName>
        <fullName evidence="2">CorA-like transporter domain-containing protein</fullName>
    </recommendedName>
</protein>
<evidence type="ECO:0000313" key="4">
    <source>
        <dbReference type="Proteomes" id="UP000800092"/>
    </source>
</evidence>
<proteinExistence type="predicted"/>
<feature type="transmembrane region" description="Helical" evidence="1">
    <location>
        <begin position="427"/>
        <end position="450"/>
    </location>
</feature>
<dbReference type="Pfam" id="PF26616">
    <property type="entry name" value="CorA-like"/>
    <property type="match status" value="1"/>
</dbReference>
<evidence type="ECO:0000259" key="2">
    <source>
        <dbReference type="Pfam" id="PF26616"/>
    </source>
</evidence>
<name>A0A6A6H8L0_VIRVR</name>
<keyword evidence="1" id="KW-0812">Transmembrane</keyword>
<keyword evidence="1" id="KW-1133">Transmembrane helix</keyword>
<feature type="transmembrane region" description="Helical" evidence="1">
    <location>
        <begin position="470"/>
        <end position="491"/>
    </location>
</feature>
<dbReference type="Proteomes" id="UP000800092">
    <property type="component" value="Unassembled WGS sequence"/>
</dbReference>
<dbReference type="OrthoDB" id="5396681at2759"/>